<organism evidence="2 4">
    <name type="scientific">Cercospora beticola</name>
    <name type="common">Sugarbeet leaf spot fungus</name>
    <dbReference type="NCBI Taxonomy" id="122368"/>
    <lineage>
        <taxon>Eukaryota</taxon>
        <taxon>Fungi</taxon>
        <taxon>Dikarya</taxon>
        <taxon>Ascomycota</taxon>
        <taxon>Pezizomycotina</taxon>
        <taxon>Dothideomycetes</taxon>
        <taxon>Dothideomycetidae</taxon>
        <taxon>Mycosphaerellales</taxon>
        <taxon>Mycosphaerellaceae</taxon>
        <taxon>Cercospora</taxon>
    </lineage>
</organism>
<dbReference type="AlphaFoldDB" id="A0A2G5HCZ5"/>
<evidence type="ECO:0000313" key="2">
    <source>
        <dbReference type="EMBL" id="PIA90398.1"/>
    </source>
</evidence>
<evidence type="ECO:0000313" key="4">
    <source>
        <dbReference type="Proteomes" id="UP000230605"/>
    </source>
</evidence>
<dbReference type="PANTHER" id="PTHR47791">
    <property type="entry name" value="MEIOTICALLY UP-REGULATED GENE 191 PROTEIN"/>
    <property type="match status" value="1"/>
</dbReference>
<dbReference type="Proteomes" id="UP000230605">
    <property type="component" value="Chromosome 9"/>
</dbReference>
<dbReference type="InterPro" id="IPR008928">
    <property type="entry name" value="6-hairpin_glycosidase_sf"/>
</dbReference>
<accession>A0A2G5HCZ5</accession>
<dbReference type="PANTHER" id="PTHR47791:SF1">
    <property type="entry name" value="ENDO MANNANASE, GH76 FAMILY (EUROFUNG)"/>
    <property type="match status" value="1"/>
</dbReference>
<keyword evidence="5" id="KW-1185">Reference proteome</keyword>
<dbReference type="OrthoDB" id="9984024at2759"/>
<dbReference type="InterPro" id="IPR005198">
    <property type="entry name" value="Glyco_hydro_76"/>
</dbReference>
<protein>
    <submittedName>
        <fullName evidence="2">Mannan endo-1,6-alpha-mannosidase DCW1</fullName>
    </submittedName>
</protein>
<proteinExistence type="predicted"/>
<dbReference type="Pfam" id="PF03663">
    <property type="entry name" value="Glyco_hydro_76"/>
    <property type="match status" value="1"/>
</dbReference>
<dbReference type="EMBL" id="LKMD01000107">
    <property type="protein sequence ID" value="PIA90398.1"/>
    <property type="molecule type" value="Genomic_DNA"/>
</dbReference>
<keyword evidence="1" id="KW-1133">Transmembrane helix</keyword>
<dbReference type="GO" id="GO:0005975">
    <property type="term" value="P:carbohydrate metabolic process"/>
    <property type="evidence" value="ECO:0007669"/>
    <property type="project" value="InterPro"/>
</dbReference>
<evidence type="ECO:0000313" key="3">
    <source>
        <dbReference type="EMBL" id="WPB08324.1"/>
    </source>
</evidence>
<dbReference type="InterPro" id="IPR053169">
    <property type="entry name" value="MUG_Protein"/>
</dbReference>
<name>A0A2G5HCZ5_CERBT</name>
<dbReference type="Proteomes" id="UP001302367">
    <property type="component" value="Chromosome 9"/>
</dbReference>
<reference evidence="3 5" key="2">
    <citation type="submission" date="2023-09" db="EMBL/GenBank/DDBJ databases">
        <title>Complete-Gapless Cercospora beticola genome.</title>
        <authorList>
            <person name="Wyatt N.A."/>
            <person name="Spanner R.E."/>
            <person name="Bolton M.D."/>
        </authorList>
    </citation>
    <scope>NUCLEOTIDE SEQUENCE [LARGE SCALE GENOMIC DNA]</scope>
    <source>
        <strain evidence="3">Cb09-40</strain>
    </source>
</reference>
<reference evidence="2 4" key="1">
    <citation type="submission" date="2015-10" db="EMBL/GenBank/DDBJ databases">
        <title>The cercosporin biosynthetic gene cluster was horizontally transferred to several fungal lineages and shown to be expanded in Cercospora beticola based on microsynteny with recipient genomes.</title>
        <authorList>
            <person name="De Jonge R."/>
            <person name="Ebert M.K."/>
            <person name="Suttle J.C."/>
            <person name="Jurick Ii W.M."/>
            <person name="Secor G.A."/>
            <person name="Thomma B.P."/>
            <person name="Van De Peer Y."/>
            <person name="Bolton M.D."/>
        </authorList>
    </citation>
    <scope>NUCLEOTIDE SEQUENCE [LARGE SCALE GENOMIC DNA]</scope>
    <source>
        <strain evidence="2 4">09-40</strain>
    </source>
</reference>
<sequence length="487" mass="53905">MPIQDHAMHSRRMLIWMYDLDTQRLAHPLPRTAFTIGRLHCIRVQQLATLKDAKSPAFKAYTSASAFHRCLAVAIFPFIIAIMLYQSRKYGLALLALLTTSDCVPTERDVTKANAEAAYKALQGWYNQSTGLWIPSTGWWNSANCMTVITELAAVDKNVQDSVQKVLSNTYTKAQQYNLQMMKESGAQSRTYMPQTYYSSFEPYIPDSMLKAHGQPRMKATGGFLNDYYDDEGWWALGWIAAYDLTKDSQYLSQAQTIFADMNKVFGKTNCSKNSVATGGIWWDKPHTYVNAIANELHLSVAASLANRVKGGNTNYLAIAKRQWSWFQGTGMINSNFTINDGLDQQTCKNNQGTVWSYNQGVILGGLTELSKATGDKAPITTAQKIADAAIAKLAPTGILTDPCEPTCGADGAQFKGVFVRNLQILQKASPQTRYAKFLDANADSIWRNDRNNRNQLSVRWTGPFVAPANASTQSSALDALVASLAT</sequence>
<evidence type="ECO:0000313" key="5">
    <source>
        <dbReference type="Proteomes" id="UP001302367"/>
    </source>
</evidence>
<dbReference type="EMBL" id="CP134192">
    <property type="protein sequence ID" value="WPB08324.1"/>
    <property type="molecule type" value="Genomic_DNA"/>
</dbReference>
<keyword evidence="1" id="KW-0472">Membrane</keyword>
<dbReference type="SUPFAM" id="SSF48208">
    <property type="entry name" value="Six-hairpin glycosidases"/>
    <property type="match status" value="1"/>
</dbReference>
<gene>
    <name evidence="2" type="ORF">CB0940_11465</name>
    <name evidence="3" type="ORF">RHO25_012990</name>
</gene>
<keyword evidence="1" id="KW-0812">Transmembrane</keyword>
<evidence type="ECO:0000256" key="1">
    <source>
        <dbReference type="SAM" id="Phobius"/>
    </source>
</evidence>
<dbReference type="Gene3D" id="1.50.10.20">
    <property type="match status" value="1"/>
</dbReference>
<feature type="transmembrane region" description="Helical" evidence="1">
    <location>
        <begin position="66"/>
        <end position="85"/>
    </location>
</feature>